<keyword evidence="3" id="KW-1185">Reference proteome</keyword>
<evidence type="ECO:0000256" key="1">
    <source>
        <dbReference type="SAM" id="Phobius"/>
    </source>
</evidence>
<organism evidence="2 3">
    <name type="scientific">Chryseobacterium taklimakanense</name>
    <dbReference type="NCBI Taxonomy" id="536441"/>
    <lineage>
        <taxon>Bacteria</taxon>
        <taxon>Pseudomonadati</taxon>
        <taxon>Bacteroidota</taxon>
        <taxon>Flavobacteriia</taxon>
        <taxon>Flavobacteriales</taxon>
        <taxon>Weeksellaceae</taxon>
        <taxon>Chryseobacterium group</taxon>
        <taxon>Chryseobacterium</taxon>
    </lineage>
</organism>
<dbReference type="AlphaFoldDB" id="A0A239XV42"/>
<dbReference type="InterPro" id="IPR024294">
    <property type="entry name" value="DUF3810"/>
</dbReference>
<keyword evidence="1" id="KW-1133">Transmembrane helix</keyword>
<evidence type="ECO:0000313" key="2">
    <source>
        <dbReference type="EMBL" id="SNV50036.1"/>
    </source>
</evidence>
<proteinExistence type="predicted"/>
<feature type="transmembrane region" description="Helical" evidence="1">
    <location>
        <begin position="59"/>
        <end position="78"/>
    </location>
</feature>
<accession>A0A239XV42</accession>
<evidence type="ECO:0000313" key="3">
    <source>
        <dbReference type="Proteomes" id="UP000215196"/>
    </source>
</evidence>
<dbReference type="Pfam" id="PF12725">
    <property type="entry name" value="DUF3810"/>
    <property type="match status" value="1"/>
</dbReference>
<dbReference type="KEGG" id="ctak:4412677_02246"/>
<feature type="transmembrane region" description="Helical" evidence="1">
    <location>
        <begin position="90"/>
        <end position="112"/>
    </location>
</feature>
<keyword evidence="1" id="KW-0472">Membrane</keyword>
<feature type="transmembrane region" description="Helical" evidence="1">
    <location>
        <begin position="14"/>
        <end position="39"/>
    </location>
</feature>
<dbReference type="Proteomes" id="UP000215196">
    <property type="component" value="Chromosome 1"/>
</dbReference>
<gene>
    <name evidence="2" type="ORF">SAMEA4412677_02246</name>
</gene>
<name>A0A239XV42_9FLAO</name>
<protein>
    <submittedName>
        <fullName evidence="2">Protein of uncharacterized function (DUF3810)</fullName>
    </submittedName>
</protein>
<reference evidence="2 3" key="1">
    <citation type="submission" date="2017-06" db="EMBL/GenBank/DDBJ databases">
        <authorList>
            <consortium name="Pathogen Informatics"/>
        </authorList>
    </citation>
    <scope>NUCLEOTIDE SEQUENCE [LARGE SCALE GENOMIC DNA]</scope>
    <source>
        <strain evidence="2 3">NCTC13490</strain>
    </source>
</reference>
<dbReference type="EMBL" id="LT906465">
    <property type="protein sequence ID" value="SNV50036.1"/>
    <property type="molecule type" value="Genomic_DNA"/>
</dbReference>
<keyword evidence="1" id="KW-0812">Transmembrane</keyword>
<sequence>MAINNTKILSKKRFWAGVLLAQFLLFYLFSKIDFIIRLAESFFEKQKAIHQSLFSKFNFSVGDVFYVLLAVLLIYLILRTVLKRGQRNGVRLLIILNIIYFSYQIFWGLLYFQDPISEKLPDYEIKLDDAKALSLIYLEKCKRTRAQVQEDRNGVFKVYDKNLVVEEILRNQKQLPQFLNPKAGSDVDSFKSSLFKDIMSYTGIYGYYNPFTAEAQYNPKLPSTHLPFTLAHESAHQLGYAREQEANFIGYLIGVNSRNMDLKYSTEYFVLKSLLNLIVEQDEKFVKAVIARYSPGMKRDRLYEIMFRYRHSGVLDSFFGFTNNIFLKTNQQEGSITYSYFNDLLIRYEKEHQ</sequence>